<dbReference type="RefSeq" id="WP_066839661.1">
    <property type="nucleotide sequence ID" value="NZ_LSTQ01000016.1"/>
</dbReference>
<accession>A0A177IGG6</accession>
<keyword evidence="1" id="KW-0812">Transmembrane</keyword>
<evidence type="ECO:0000313" key="2">
    <source>
        <dbReference type="EMBL" id="OAH27937.1"/>
    </source>
</evidence>
<feature type="transmembrane region" description="Helical" evidence="1">
    <location>
        <begin position="41"/>
        <end position="59"/>
    </location>
</feature>
<dbReference type="Proteomes" id="UP000076947">
    <property type="component" value="Unassembled WGS sequence"/>
</dbReference>
<name>A0A177IGG6_9CORY</name>
<proteinExistence type="predicted"/>
<keyword evidence="3" id="KW-1185">Reference proteome</keyword>
<dbReference type="EMBL" id="LSTQ01000016">
    <property type="protein sequence ID" value="OAH27937.1"/>
    <property type="molecule type" value="Genomic_DNA"/>
</dbReference>
<protein>
    <recommendedName>
        <fullName evidence="4">DUF3093 domain-containing protein</fullName>
    </recommendedName>
</protein>
<sequence length="154" mass="16335">MSIASLNFHSRVFGFNAFKGAIVAIFAVLTAFFFWSNDFTVAGILAAATVVIGAFNIAVDANPKSIKISALWIPVRTIDISDIKEVELLGSAPLSERATLGVHILDGSWSYHAGPATMRIVTHGGNRIRVSVDNPEALLALVNSDVPAPAGFRA</sequence>
<keyword evidence="1" id="KW-1133">Transmembrane helix</keyword>
<dbReference type="AlphaFoldDB" id="A0A177IGG6"/>
<gene>
    <name evidence="2" type="ORF">AYJ05_12690</name>
</gene>
<feature type="transmembrane region" description="Helical" evidence="1">
    <location>
        <begin position="12"/>
        <end position="35"/>
    </location>
</feature>
<comment type="caution">
    <text evidence="2">The sequence shown here is derived from an EMBL/GenBank/DDBJ whole genome shotgun (WGS) entry which is preliminary data.</text>
</comment>
<organism evidence="2 3">
    <name type="scientific">Corynebacterium stationis</name>
    <dbReference type="NCBI Taxonomy" id="1705"/>
    <lineage>
        <taxon>Bacteria</taxon>
        <taxon>Bacillati</taxon>
        <taxon>Actinomycetota</taxon>
        <taxon>Actinomycetes</taxon>
        <taxon>Mycobacteriales</taxon>
        <taxon>Corynebacteriaceae</taxon>
        <taxon>Corynebacterium</taxon>
    </lineage>
</organism>
<keyword evidence="1" id="KW-0472">Membrane</keyword>
<evidence type="ECO:0000256" key="1">
    <source>
        <dbReference type="SAM" id="Phobius"/>
    </source>
</evidence>
<reference evidence="3" key="1">
    <citation type="submission" date="2016-02" db="EMBL/GenBank/DDBJ databases">
        <authorList>
            <person name="Kaur G."/>
            <person name="Nair G.R."/>
            <person name="Mayilraj S."/>
        </authorList>
    </citation>
    <scope>NUCLEOTIDE SEQUENCE [LARGE SCALE GENOMIC DNA]</scope>
    <source>
        <strain evidence="3">GA-15</strain>
    </source>
</reference>
<evidence type="ECO:0000313" key="3">
    <source>
        <dbReference type="Proteomes" id="UP000076947"/>
    </source>
</evidence>
<evidence type="ECO:0008006" key="4">
    <source>
        <dbReference type="Google" id="ProtNLM"/>
    </source>
</evidence>